<dbReference type="AlphaFoldDB" id="A0A0A1T733"/>
<gene>
    <name evidence="2" type="ORF">VHEMI02172</name>
</gene>
<evidence type="ECO:0000313" key="3">
    <source>
        <dbReference type="Proteomes" id="UP000039046"/>
    </source>
</evidence>
<sequence>MHRRPLGKLPAIILSHQLFLSDRIIPFPFTKIPISIFYLLIMRFQFVSAGLIATTAAHGVVRTIEGANGVSMPGLSVADGTPRNCALNSCGSQADTAIIRDADMRGGGGALGKTQGNGKVDPANVISVFMGTSAKNSVPTNKGASGSVGVEDDLSGLRNQRREEHKRQFGQGSGFFNLPGLGALGMGGKKSNFATETIVADTAGEGAKSGLPTSDDSGVVSLVYRQVS</sequence>
<dbReference type="Pfam" id="PF11327">
    <property type="entry name" value="Egh16-like"/>
    <property type="match status" value="1"/>
</dbReference>
<dbReference type="HOGENOM" id="CLU_1215527_0_0_1"/>
<feature type="region of interest" description="Disordered" evidence="1">
    <location>
        <begin position="137"/>
        <end position="173"/>
    </location>
</feature>
<dbReference type="PANTHER" id="PTHR34618:SF1">
    <property type="entry name" value="SECRETED PROTEIN"/>
    <property type="match status" value="1"/>
</dbReference>
<name>A0A0A1T733_9HYPO</name>
<organism evidence="2 3">
    <name type="scientific">[Torrubiella] hemipterigena</name>
    <dbReference type="NCBI Taxonomy" id="1531966"/>
    <lineage>
        <taxon>Eukaryota</taxon>
        <taxon>Fungi</taxon>
        <taxon>Dikarya</taxon>
        <taxon>Ascomycota</taxon>
        <taxon>Pezizomycotina</taxon>
        <taxon>Sordariomycetes</taxon>
        <taxon>Hypocreomycetidae</taxon>
        <taxon>Hypocreales</taxon>
        <taxon>Clavicipitaceae</taxon>
        <taxon>Clavicipitaceae incertae sedis</taxon>
        <taxon>'Torrubiella' clade</taxon>
    </lineage>
</organism>
<dbReference type="EMBL" id="CDHN01000001">
    <property type="protein sequence ID" value="CEJ82082.1"/>
    <property type="molecule type" value="Genomic_DNA"/>
</dbReference>
<dbReference type="PANTHER" id="PTHR34618">
    <property type="entry name" value="SURFACE PROTEIN MAS1, PUTATIVE-RELATED"/>
    <property type="match status" value="1"/>
</dbReference>
<dbReference type="InterPro" id="IPR021476">
    <property type="entry name" value="Egh16-like"/>
</dbReference>
<dbReference type="Proteomes" id="UP000039046">
    <property type="component" value="Unassembled WGS sequence"/>
</dbReference>
<reference evidence="2 3" key="1">
    <citation type="journal article" date="2015" name="Genome Announc.">
        <title>Draft Genome Sequence and Gene Annotation of the Entomopathogenic Fungus Verticillium hemipterigenum.</title>
        <authorList>
            <person name="Horn F."/>
            <person name="Habel A."/>
            <person name="Scharf D.H."/>
            <person name="Dworschak J."/>
            <person name="Brakhage A.A."/>
            <person name="Guthke R."/>
            <person name="Hertweck C."/>
            <person name="Linde J."/>
        </authorList>
    </citation>
    <scope>NUCLEOTIDE SEQUENCE [LARGE SCALE GENOMIC DNA]</scope>
</reference>
<accession>A0A0A1T733</accession>
<evidence type="ECO:0000313" key="2">
    <source>
        <dbReference type="EMBL" id="CEJ82082.1"/>
    </source>
</evidence>
<dbReference type="OrthoDB" id="5310497at2759"/>
<keyword evidence="3" id="KW-1185">Reference proteome</keyword>
<protein>
    <submittedName>
        <fullName evidence="2">Uncharacterized protein</fullName>
    </submittedName>
</protein>
<evidence type="ECO:0000256" key="1">
    <source>
        <dbReference type="SAM" id="MobiDB-lite"/>
    </source>
</evidence>
<proteinExistence type="predicted"/>